<dbReference type="PROSITE" id="PS00584">
    <property type="entry name" value="PFKB_KINASES_2"/>
    <property type="match status" value="1"/>
</dbReference>
<keyword evidence="1" id="KW-0808">Transferase</keyword>
<evidence type="ECO:0000256" key="2">
    <source>
        <dbReference type="ARBA" id="ARBA00022777"/>
    </source>
</evidence>
<evidence type="ECO:0000256" key="1">
    <source>
        <dbReference type="ARBA" id="ARBA00022679"/>
    </source>
</evidence>
<gene>
    <name evidence="4" type="ordered locus">Selsp_0388</name>
    <name evidence="5" type="ORF">SELSPUOL_02308</name>
</gene>
<dbReference type="AlphaFoldDB" id="C9LXV0"/>
<dbReference type="InterPro" id="IPR011611">
    <property type="entry name" value="PfkB_dom"/>
</dbReference>
<name>C9LXV0_SELS3</name>
<dbReference type="GO" id="GO:0033786">
    <property type="term" value="F:heptose-1-phosphate adenylyltransferase activity"/>
    <property type="evidence" value="ECO:0007669"/>
    <property type="project" value="TreeGrafter"/>
</dbReference>
<dbReference type="Proteomes" id="UP000011124">
    <property type="component" value="Chromosome"/>
</dbReference>
<dbReference type="EMBL" id="ACKP02000049">
    <property type="protein sequence ID" value="EEX76483.1"/>
    <property type="molecule type" value="Genomic_DNA"/>
</dbReference>
<proteinExistence type="predicted"/>
<dbReference type="InterPro" id="IPR002173">
    <property type="entry name" value="Carboh/pur_kinase_PfkB_CS"/>
</dbReference>
<dbReference type="eggNOG" id="COG2870">
    <property type="taxonomic scope" value="Bacteria"/>
</dbReference>
<evidence type="ECO:0000313" key="5">
    <source>
        <dbReference type="EMBL" id="EEX76483.1"/>
    </source>
</evidence>
<protein>
    <submittedName>
        <fullName evidence="4">PfkB domain protein</fullName>
    </submittedName>
    <submittedName>
        <fullName evidence="5">Putative bifunctional protein RfaE, domain I</fullName>
    </submittedName>
</protein>
<dbReference type="InterPro" id="IPR011913">
    <property type="entry name" value="RfaE_dom_I"/>
</dbReference>
<sequence length="335" mass="34599">MAASINDLASAVGCLKGTRVLVLGDMVADIYLDGRISRISREAPVLVLEEMGERVVAGGAANVAHNAATLGGAVCAFGILGKDAGGAGIAAVLSRAGVDTAGLLATSERPTISKTRVIAGGRATVSQQIVRIDKESREPLSSVLAEELEERLLTALAHVDAVVLSDYGSGTITQGIRERLLAACRERGVPTIVDSRYGVRSFSGVDYVKQNDAELAAAFERHLDTEEALEEAARELVAELGAKGALITRGEKGMMLFLADGARHEIPVSDKSEVYDVSGAGDTCVAAFILALAGGASPLAATQLSNIASGIAVRKFGTATVSAAELTRKVRELSG</sequence>
<dbReference type="Proteomes" id="UP000003505">
    <property type="component" value="Unassembled WGS sequence"/>
</dbReference>
<dbReference type="SUPFAM" id="SSF53613">
    <property type="entry name" value="Ribokinase-like"/>
    <property type="match status" value="1"/>
</dbReference>
<dbReference type="HOGENOM" id="CLU_021150_0_1_9"/>
<evidence type="ECO:0000313" key="7">
    <source>
        <dbReference type="Proteomes" id="UP000011124"/>
    </source>
</evidence>
<dbReference type="GO" id="GO:0016773">
    <property type="term" value="F:phosphotransferase activity, alcohol group as acceptor"/>
    <property type="evidence" value="ECO:0007669"/>
    <property type="project" value="InterPro"/>
</dbReference>
<evidence type="ECO:0000313" key="4">
    <source>
        <dbReference type="EMBL" id="AEB99360.1"/>
    </source>
</evidence>
<accession>C9LXV0</accession>
<reference evidence="5 6" key="1">
    <citation type="submission" date="2009-09" db="EMBL/GenBank/DDBJ databases">
        <authorList>
            <person name="Weinstock G."/>
            <person name="Sodergren E."/>
            <person name="Clifton S."/>
            <person name="Fulton L."/>
            <person name="Fulton B."/>
            <person name="Courtney L."/>
            <person name="Fronick C."/>
            <person name="Harrison M."/>
            <person name="Strong C."/>
            <person name="Farmer C."/>
            <person name="Delahaunty K."/>
            <person name="Markovic C."/>
            <person name="Hall O."/>
            <person name="Minx P."/>
            <person name="Tomlinson C."/>
            <person name="Mitreva M."/>
            <person name="Nelson J."/>
            <person name="Hou S."/>
            <person name="Wollam A."/>
            <person name="Pepin K.H."/>
            <person name="Johnson M."/>
            <person name="Bhonagiri V."/>
            <person name="Nash W.E."/>
            <person name="Warren W."/>
            <person name="Chinwalla A."/>
            <person name="Mardis E.R."/>
            <person name="Wilson R.K."/>
        </authorList>
    </citation>
    <scope>NUCLEOTIDE SEQUENCE [LARGE SCALE GENOMIC DNA]</scope>
    <source>
        <strain evidence="5">ATCC 35185</strain>
        <strain evidence="6">ATCC 35185 / DSM 20758 / VPI D19B-28</strain>
    </source>
</reference>
<dbReference type="EMBL" id="CP002637">
    <property type="protein sequence ID" value="AEB99360.1"/>
    <property type="molecule type" value="Genomic_DNA"/>
</dbReference>
<dbReference type="RefSeq" id="WP_006193654.1">
    <property type="nucleotide sequence ID" value="NC_015437.1"/>
</dbReference>
<evidence type="ECO:0000259" key="3">
    <source>
        <dbReference type="Pfam" id="PF00294"/>
    </source>
</evidence>
<feature type="domain" description="Carbohydrate kinase PfkB" evidence="3">
    <location>
        <begin position="18"/>
        <end position="320"/>
    </location>
</feature>
<dbReference type="GO" id="GO:0005829">
    <property type="term" value="C:cytosol"/>
    <property type="evidence" value="ECO:0007669"/>
    <property type="project" value="TreeGrafter"/>
</dbReference>
<reference evidence="4 7" key="2">
    <citation type="submission" date="2011-04" db="EMBL/GenBank/DDBJ databases">
        <title>The complete genome of Selenomonas sputigena DSM 20758.</title>
        <authorList>
            <consortium name="US DOE Joint Genome Institute (JGI-PGF)"/>
            <person name="Lucas S."/>
            <person name="Copeland A."/>
            <person name="Lapidus A."/>
            <person name="Bruce D."/>
            <person name="Goodwin L."/>
            <person name="Pitluck S."/>
            <person name="Peters L."/>
            <person name="Kyrpides N."/>
            <person name="Mavromatis K."/>
            <person name="Ivanova N."/>
            <person name="Ovchinnikova G."/>
            <person name="Teshima H."/>
            <person name="Detter J.C."/>
            <person name="Tapia R."/>
            <person name="Han C."/>
            <person name="Land M."/>
            <person name="Hauser L."/>
            <person name="Markowitz V."/>
            <person name="Cheng J.-F."/>
            <person name="Hugenholtz P."/>
            <person name="Woyke T."/>
            <person name="Wu D."/>
            <person name="Gronow S."/>
            <person name="Wellnitz S."/>
            <person name="Schneider S."/>
            <person name="Klenk H.-P."/>
            <person name="Eisen J.A."/>
        </authorList>
    </citation>
    <scope>NUCLEOTIDE SEQUENCE [LARGE SCALE GENOMIC DNA]</scope>
    <source>
        <strain evidence="4">ATCC 35185</strain>
        <strain evidence="7">ATCC 35185 / DSM 20758 / VPI D19B-28</strain>
    </source>
</reference>
<dbReference type="GO" id="GO:0033785">
    <property type="term" value="F:heptose 7-phosphate kinase activity"/>
    <property type="evidence" value="ECO:0007669"/>
    <property type="project" value="TreeGrafter"/>
</dbReference>
<dbReference type="PANTHER" id="PTHR46969">
    <property type="entry name" value="BIFUNCTIONAL PROTEIN HLDE"/>
    <property type="match status" value="1"/>
</dbReference>
<dbReference type="Gene3D" id="3.40.1190.20">
    <property type="match status" value="1"/>
</dbReference>
<dbReference type="PANTHER" id="PTHR46969:SF1">
    <property type="entry name" value="BIFUNCTIONAL PROTEIN HLDE"/>
    <property type="match status" value="1"/>
</dbReference>
<organism evidence="5 6">
    <name type="scientific">Selenomonas sputigena (strain ATCC 35185 / DSM 20758 / CCUG 44933 / VPI D19B-28)</name>
    <dbReference type="NCBI Taxonomy" id="546271"/>
    <lineage>
        <taxon>Bacteria</taxon>
        <taxon>Bacillati</taxon>
        <taxon>Bacillota</taxon>
        <taxon>Negativicutes</taxon>
        <taxon>Selenomonadales</taxon>
        <taxon>Selenomonadaceae</taxon>
        <taxon>Selenomonas</taxon>
    </lineage>
</organism>
<dbReference type="OrthoDB" id="9802794at2"/>
<dbReference type="InterPro" id="IPR029056">
    <property type="entry name" value="Ribokinase-like"/>
</dbReference>
<keyword evidence="2" id="KW-0418">Kinase</keyword>
<keyword evidence="7" id="KW-1185">Reference proteome</keyword>
<dbReference type="Pfam" id="PF00294">
    <property type="entry name" value="PfkB"/>
    <property type="match status" value="1"/>
</dbReference>
<dbReference type="STRING" id="546271.Selsp_0388"/>
<evidence type="ECO:0000313" key="6">
    <source>
        <dbReference type="Proteomes" id="UP000003505"/>
    </source>
</evidence>
<dbReference type="KEGG" id="ssg:Selsp_0388"/>
<dbReference type="CDD" id="cd01172">
    <property type="entry name" value="RfaE_like"/>
    <property type="match status" value="1"/>
</dbReference>